<evidence type="ECO:0000313" key="6">
    <source>
        <dbReference type="Proteomes" id="UP000199514"/>
    </source>
</evidence>
<dbReference type="Gene3D" id="1.25.40.10">
    <property type="entry name" value="Tetratricopeptide repeat domain"/>
    <property type="match status" value="1"/>
</dbReference>
<dbReference type="InterPro" id="IPR039565">
    <property type="entry name" value="BamD-like"/>
</dbReference>
<dbReference type="RefSeq" id="WP_221405380.1">
    <property type="nucleotide sequence ID" value="NZ_FOLE01000006.1"/>
</dbReference>
<keyword evidence="2" id="KW-0472">Membrane</keyword>
<dbReference type="InterPro" id="IPR011990">
    <property type="entry name" value="TPR-like_helical_dom_sf"/>
</dbReference>
<evidence type="ECO:0000259" key="4">
    <source>
        <dbReference type="Pfam" id="PF13525"/>
    </source>
</evidence>
<reference evidence="5 6" key="1">
    <citation type="submission" date="2016-10" db="EMBL/GenBank/DDBJ databases">
        <authorList>
            <person name="de Groot N.N."/>
        </authorList>
    </citation>
    <scope>NUCLEOTIDE SEQUENCE [LARGE SCALE GENOMIC DNA]</scope>
    <source>
        <strain evidence="5 6">DSM 6793</strain>
    </source>
</reference>
<protein>
    <submittedName>
        <fullName evidence="5">Outer membrane protein assembly factor BamD</fullName>
    </submittedName>
</protein>
<dbReference type="NCBIfam" id="TIGR03302">
    <property type="entry name" value="OM_YfiO"/>
    <property type="match status" value="1"/>
</dbReference>
<proteinExistence type="predicted"/>
<gene>
    <name evidence="5" type="ORF">SAMN05421780_1069</name>
</gene>
<dbReference type="STRING" id="927664.SAMN05421780_1069"/>
<evidence type="ECO:0000256" key="3">
    <source>
        <dbReference type="ARBA" id="ARBA00023237"/>
    </source>
</evidence>
<dbReference type="InterPro" id="IPR017689">
    <property type="entry name" value="BamD"/>
</dbReference>
<dbReference type="EMBL" id="FOLE01000006">
    <property type="protein sequence ID" value="SFC48301.1"/>
    <property type="molecule type" value="Genomic_DNA"/>
</dbReference>
<evidence type="ECO:0000313" key="5">
    <source>
        <dbReference type="EMBL" id="SFC48301.1"/>
    </source>
</evidence>
<name>A0A1I1JJF5_9BACT</name>
<evidence type="ECO:0000256" key="1">
    <source>
        <dbReference type="ARBA" id="ARBA00022729"/>
    </source>
</evidence>
<feature type="domain" description="Outer membrane lipoprotein BamD-like" evidence="4">
    <location>
        <begin position="23"/>
        <end position="190"/>
    </location>
</feature>
<dbReference type="AlphaFoldDB" id="A0A1I1JJF5"/>
<keyword evidence="3" id="KW-0998">Cell outer membrane</keyword>
<keyword evidence="1" id="KW-0732">Signal</keyword>
<evidence type="ECO:0000256" key="2">
    <source>
        <dbReference type="ARBA" id="ARBA00023136"/>
    </source>
</evidence>
<dbReference type="Proteomes" id="UP000199514">
    <property type="component" value="Unassembled WGS sequence"/>
</dbReference>
<keyword evidence="6" id="KW-1185">Reference proteome</keyword>
<dbReference type="Pfam" id="PF13525">
    <property type="entry name" value="YfiO"/>
    <property type="match status" value="1"/>
</dbReference>
<sequence>MALLLLVVLGACSKFQKLQREGSVEEKYDAAMKYYEKDDFFRASVLLEELIPVLKGTERAEQAQLTFAYCNYYQGDLILSAFYFKSFVETYPRSQFVEEAAFMQALSEYQDSAPYNLDQTSTYSAIENLHNFMMQYPESSYKDTCSVLTENLRQKLERKAYENAKLYLKKEDFKAAIITFDNFKKDFPESAHNEEVTYLKVESAYLLARNSVAAKQPERYAQVIKFYQNFVDSYPKSKFVRDAERMYDNATARTAPTEKK</sequence>
<organism evidence="5 6">
    <name type="scientific">Flexibacter flexilis DSM 6793</name>
    <dbReference type="NCBI Taxonomy" id="927664"/>
    <lineage>
        <taxon>Bacteria</taxon>
        <taxon>Pseudomonadati</taxon>
        <taxon>Bacteroidota</taxon>
        <taxon>Cytophagia</taxon>
        <taxon>Cytophagales</taxon>
        <taxon>Flexibacteraceae</taxon>
        <taxon>Flexibacter</taxon>
    </lineage>
</organism>
<accession>A0A1I1JJF5</accession>